<dbReference type="CDD" id="cd17323">
    <property type="entry name" value="MFS_Tpo1_MDR_like"/>
    <property type="match status" value="1"/>
</dbReference>
<feature type="transmembrane region" description="Helical" evidence="6">
    <location>
        <begin position="338"/>
        <end position="357"/>
    </location>
</feature>
<dbReference type="PROSITE" id="PS50850">
    <property type="entry name" value="MFS"/>
    <property type="match status" value="1"/>
</dbReference>
<dbReference type="SUPFAM" id="SSF103473">
    <property type="entry name" value="MFS general substrate transporter"/>
    <property type="match status" value="1"/>
</dbReference>
<proteinExistence type="predicted"/>
<dbReference type="InterPro" id="IPR020846">
    <property type="entry name" value="MFS_dom"/>
</dbReference>
<evidence type="ECO:0000313" key="8">
    <source>
        <dbReference type="EMBL" id="ORX33828.1"/>
    </source>
</evidence>
<evidence type="ECO:0000256" key="3">
    <source>
        <dbReference type="ARBA" id="ARBA00022989"/>
    </source>
</evidence>
<comment type="subcellular location">
    <subcellularLocation>
        <location evidence="1">Membrane</location>
        <topology evidence="1">Multi-pass membrane protein</topology>
    </subcellularLocation>
</comment>
<dbReference type="PANTHER" id="PTHR23502:SF7">
    <property type="entry name" value="DRUG_PROTON ANTIPORTER YHK8-RELATED"/>
    <property type="match status" value="1"/>
</dbReference>
<dbReference type="Gene3D" id="1.20.1250.20">
    <property type="entry name" value="MFS general substrate transporter like domains"/>
    <property type="match status" value="1"/>
</dbReference>
<feature type="transmembrane region" description="Helical" evidence="6">
    <location>
        <begin position="104"/>
        <end position="123"/>
    </location>
</feature>
<protein>
    <submittedName>
        <fullName evidence="8">Major facilitator superfamily domain-containing protein</fullName>
    </submittedName>
</protein>
<evidence type="ECO:0000256" key="5">
    <source>
        <dbReference type="SAM" id="MobiDB-lite"/>
    </source>
</evidence>
<feature type="transmembrane region" description="Helical" evidence="6">
    <location>
        <begin position="223"/>
        <end position="243"/>
    </location>
</feature>
<dbReference type="GO" id="GO:0022857">
    <property type="term" value="F:transmembrane transporter activity"/>
    <property type="evidence" value="ECO:0007669"/>
    <property type="project" value="InterPro"/>
</dbReference>
<reference evidence="8 9" key="1">
    <citation type="submission" date="2017-03" db="EMBL/GenBank/DDBJ databases">
        <title>Widespread Adenine N6-methylation of Active Genes in Fungi.</title>
        <authorList>
            <consortium name="DOE Joint Genome Institute"/>
            <person name="Mondo S.J."/>
            <person name="Dannebaum R.O."/>
            <person name="Kuo R.C."/>
            <person name="Louie K.B."/>
            <person name="Bewick A.J."/>
            <person name="Labutti K."/>
            <person name="Haridas S."/>
            <person name="Kuo A."/>
            <person name="Salamov A."/>
            <person name="Ahrendt S.R."/>
            <person name="Lau R."/>
            <person name="Bowen B.P."/>
            <person name="Lipzen A."/>
            <person name="Sullivan W."/>
            <person name="Andreopoulos W.B."/>
            <person name="Clum A."/>
            <person name="Lindquist E."/>
            <person name="Daum C."/>
            <person name="Northen T.R."/>
            <person name="Ramamoorthy G."/>
            <person name="Schmitz R.J."/>
            <person name="Gryganskyi A."/>
            <person name="Culley D."/>
            <person name="Magnuson J."/>
            <person name="James T.Y."/>
            <person name="O'Malley M.A."/>
            <person name="Stajich J.E."/>
            <person name="Spatafora J.W."/>
            <person name="Visel A."/>
            <person name="Grigoriev I.V."/>
        </authorList>
    </citation>
    <scope>NUCLEOTIDE SEQUENCE [LARGE SCALE GENOMIC DNA]</scope>
    <source>
        <strain evidence="8 9">NRRL Y-17943</strain>
    </source>
</reference>
<gene>
    <name evidence="8" type="ORF">BD324DRAFT_584530</name>
</gene>
<feature type="transmembrane region" description="Helical" evidence="6">
    <location>
        <begin position="291"/>
        <end position="318"/>
    </location>
</feature>
<evidence type="ECO:0000259" key="7">
    <source>
        <dbReference type="PROSITE" id="PS50850"/>
    </source>
</evidence>
<dbReference type="GeneID" id="33555495"/>
<dbReference type="AlphaFoldDB" id="A0A1Y1U747"/>
<dbReference type="PANTHER" id="PTHR23502">
    <property type="entry name" value="MAJOR FACILITATOR SUPERFAMILY"/>
    <property type="match status" value="1"/>
</dbReference>
<feature type="transmembrane region" description="Helical" evidence="6">
    <location>
        <begin position="135"/>
        <end position="154"/>
    </location>
</feature>
<feature type="transmembrane region" description="Helical" evidence="6">
    <location>
        <begin position="194"/>
        <end position="211"/>
    </location>
</feature>
<feature type="compositionally biased region" description="Polar residues" evidence="5">
    <location>
        <begin position="27"/>
        <end position="39"/>
    </location>
</feature>
<feature type="transmembrane region" description="Helical" evidence="6">
    <location>
        <begin position="466"/>
        <end position="491"/>
    </location>
</feature>
<keyword evidence="3 6" id="KW-1133">Transmembrane helix</keyword>
<accession>A0A1Y1U747</accession>
<feature type="transmembrane region" description="Helical" evidence="6">
    <location>
        <begin position="405"/>
        <end position="430"/>
    </location>
</feature>
<dbReference type="STRING" id="4999.A0A1Y1U747"/>
<dbReference type="EMBL" id="NBSH01000017">
    <property type="protein sequence ID" value="ORX33828.1"/>
    <property type="molecule type" value="Genomic_DNA"/>
</dbReference>
<feature type="region of interest" description="Disordered" evidence="5">
    <location>
        <begin position="1"/>
        <end position="52"/>
    </location>
</feature>
<dbReference type="InterPro" id="IPR036259">
    <property type="entry name" value="MFS_trans_sf"/>
</dbReference>
<dbReference type="FunFam" id="1.20.1250.20:FF:000082">
    <property type="entry name" value="MFS multidrug transporter, putative"/>
    <property type="match status" value="1"/>
</dbReference>
<dbReference type="Proteomes" id="UP000193218">
    <property type="component" value="Unassembled WGS sequence"/>
</dbReference>
<evidence type="ECO:0000256" key="2">
    <source>
        <dbReference type="ARBA" id="ARBA00022692"/>
    </source>
</evidence>
<sequence>MSHDLESADRSDDRQPSSREQPDRRTSSTTQVDNSSSNEKPGDRWLVNWDGDDDPENPLNTPLWKKWAMTAVVAFSSATITCTSSMGADTYDGMMAQYGISREVATLSVSLFVAGTGVGPLILAPSSEFIGRSKVLHYSFAAFFLLNFPVAFANNAPVHLIFRFFTGFAGSAFLSVSGGLISDVFKNEDVGTPMMVWSASPFLGPVLGPLLSGFINQNVDWHWTYYVVIIWAFVLLIVNLAVVRETYAQELLRQKAIRMRKTTGEQRWKAPVEKSGQSVLAALKKSIKTPFWLLLTQPMVLLLDIWSAMMLGILYLSFGGIPYIFEHQYGFNLQQSGMVFLGIGTGQVIAVLTQPLFNKKYRASLKEHGGEAPPEERLRPGFFGAVLCPMGLLLLGLLSFKQVPWILPIIFSSLFGAGMVLSFTSTFTYLVDAYRPVSASVLASNSFMRSAFAAGFPLFGEQMYRRLGAVGATCLLAGLMFLTTPLPFIFFRIGARIRAKSDVAA</sequence>
<feature type="transmembrane region" description="Helical" evidence="6">
    <location>
        <begin position="160"/>
        <end position="182"/>
    </location>
</feature>
<evidence type="ECO:0000256" key="6">
    <source>
        <dbReference type="SAM" id="Phobius"/>
    </source>
</evidence>
<keyword evidence="9" id="KW-1185">Reference proteome</keyword>
<dbReference type="InParanoid" id="A0A1Y1U747"/>
<feature type="domain" description="Major facilitator superfamily (MFS) profile" evidence="7">
    <location>
        <begin position="62"/>
        <end position="496"/>
    </location>
</feature>
<dbReference type="InterPro" id="IPR011701">
    <property type="entry name" value="MFS"/>
</dbReference>
<feature type="transmembrane region" description="Helical" evidence="6">
    <location>
        <begin position="378"/>
        <end position="399"/>
    </location>
</feature>
<keyword evidence="2 6" id="KW-0812">Transmembrane</keyword>
<dbReference type="GO" id="GO:0005886">
    <property type="term" value="C:plasma membrane"/>
    <property type="evidence" value="ECO:0007669"/>
    <property type="project" value="TreeGrafter"/>
</dbReference>
<dbReference type="OrthoDB" id="3561359at2759"/>
<dbReference type="Pfam" id="PF07690">
    <property type="entry name" value="MFS_1"/>
    <property type="match status" value="1"/>
</dbReference>
<keyword evidence="4 6" id="KW-0472">Membrane</keyword>
<evidence type="ECO:0000313" key="9">
    <source>
        <dbReference type="Proteomes" id="UP000193218"/>
    </source>
</evidence>
<organism evidence="8 9">
    <name type="scientific">Kockovaella imperatae</name>
    <dbReference type="NCBI Taxonomy" id="4999"/>
    <lineage>
        <taxon>Eukaryota</taxon>
        <taxon>Fungi</taxon>
        <taxon>Dikarya</taxon>
        <taxon>Basidiomycota</taxon>
        <taxon>Agaricomycotina</taxon>
        <taxon>Tremellomycetes</taxon>
        <taxon>Tremellales</taxon>
        <taxon>Cuniculitremaceae</taxon>
        <taxon>Kockovaella</taxon>
    </lineage>
</organism>
<evidence type="ECO:0000256" key="4">
    <source>
        <dbReference type="ARBA" id="ARBA00023136"/>
    </source>
</evidence>
<evidence type="ECO:0000256" key="1">
    <source>
        <dbReference type="ARBA" id="ARBA00004141"/>
    </source>
</evidence>
<feature type="compositionally biased region" description="Basic and acidic residues" evidence="5">
    <location>
        <begin position="1"/>
        <end position="26"/>
    </location>
</feature>
<dbReference type="RefSeq" id="XP_021868127.1">
    <property type="nucleotide sequence ID" value="XM_022013687.1"/>
</dbReference>
<comment type="caution">
    <text evidence="8">The sequence shown here is derived from an EMBL/GenBank/DDBJ whole genome shotgun (WGS) entry which is preliminary data.</text>
</comment>
<name>A0A1Y1U747_9TREE</name>